<evidence type="ECO:0000313" key="4">
    <source>
        <dbReference type="Proteomes" id="UP000001505"/>
    </source>
</evidence>
<feature type="transmembrane region" description="Helical" evidence="1">
    <location>
        <begin position="6"/>
        <end position="24"/>
    </location>
</feature>
<keyword evidence="1" id="KW-0472">Membrane</keyword>
<dbReference type="Proteomes" id="UP000001505">
    <property type="component" value="Chromosome"/>
</dbReference>
<feature type="transmembrane region" description="Helical" evidence="1">
    <location>
        <begin position="347"/>
        <end position="365"/>
    </location>
</feature>
<dbReference type="EMBL" id="CP001928">
    <property type="protein sequence ID" value="ADI37699.1"/>
    <property type="molecule type" value="Genomic_DNA"/>
</dbReference>
<dbReference type="HOGENOM" id="CLU_764724_0_0_0"/>
<organism evidence="3 4">
    <name type="scientific">Waddlia chondrophila (strain ATCC VR-1470 / WSU 86-1044)</name>
    <dbReference type="NCBI Taxonomy" id="716544"/>
    <lineage>
        <taxon>Bacteria</taxon>
        <taxon>Pseudomonadati</taxon>
        <taxon>Chlamydiota</taxon>
        <taxon>Chlamydiia</taxon>
        <taxon>Parachlamydiales</taxon>
        <taxon>Waddliaceae</taxon>
        <taxon>Waddlia</taxon>
    </lineage>
</organism>
<dbReference type="KEGG" id="wch:wcw_0325"/>
<evidence type="ECO:0000313" key="3">
    <source>
        <dbReference type="EMBL" id="ADI37699.1"/>
    </source>
</evidence>
<dbReference type="SUPFAM" id="SSF53300">
    <property type="entry name" value="vWA-like"/>
    <property type="match status" value="1"/>
</dbReference>
<feature type="domain" description="VWFA" evidence="2">
    <location>
        <begin position="100"/>
        <end position="316"/>
    </location>
</feature>
<feature type="transmembrane region" description="Helical" evidence="1">
    <location>
        <begin position="57"/>
        <end position="77"/>
    </location>
</feature>
<name>D6YU88_WADCW</name>
<evidence type="ECO:0000259" key="2">
    <source>
        <dbReference type="PROSITE" id="PS50234"/>
    </source>
</evidence>
<dbReference type="OrthoDB" id="6206554at2"/>
<dbReference type="Gene3D" id="3.40.50.410">
    <property type="entry name" value="von Willebrand factor, type A domain"/>
    <property type="match status" value="1"/>
</dbReference>
<dbReference type="eggNOG" id="COG2304">
    <property type="taxonomic scope" value="Bacteria"/>
</dbReference>
<dbReference type="PROSITE" id="PS50234">
    <property type="entry name" value="VWFA"/>
    <property type="match status" value="1"/>
</dbReference>
<keyword evidence="4" id="KW-1185">Reference proteome</keyword>
<sequence length="374" mass="41953">MIDLPAVAILSFLFLLGAVFWKWGSSFQVPHLKFSQLQPLIEGPLSLKQKYAKLPRYLLIAAGFFFSTAFLDPHYFVEKAPEVKKETPLQQVSIPSEGIAIYLVLDQSGSMSEEVKVFRKTITKMDLLKEVTKGFVLGNKQEGLTGRPQDMMGLVTFARGAQVLAPLTLDHQAIIDQLSKLQYTTDLEQDGTAIGYAIYKTANLIAATRHYAEELEGAGKPAYTIKNSIMILVTDGLQAPNPLDQGKEFRNVELLDAAVYAKKLGVKVYIINVEPRIASEEFSAHRLLMKKITELTGGRFYMVDNSLNLSSIYSEIDQLEKSPLPLETQYISPPKSMQPQLYRRVSFYPYLVAAGMLCFLLSIVLETRVFRRVP</sequence>
<gene>
    <name evidence="3" type="ordered locus">wcw_0325</name>
</gene>
<dbReference type="RefSeq" id="WP_013181427.1">
    <property type="nucleotide sequence ID" value="NC_014225.1"/>
</dbReference>
<dbReference type="SMART" id="SM00327">
    <property type="entry name" value="VWA"/>
    <property type="match status" value="1"/>
</dbReference>
<evidence type="ECO:0000256" key="1">
    <source>
        <dbReference type="SAM" id="Phobius"/>
    </source>
</evidence>
<dbReference type="STRING" id="716544.wcw_0325"/>
<proteinExistence type="predicted"/>
<keyword evidence="1" id="KW-1133">Transmembrane helix</keyword>
<dbReference type="AlphaFoldDB" id="D6YU88"/>
<dbReference type="InterPro" id="IPR002035">
    <property type="entry name" value="VWF_A"/>
</dbReference>
<accession>D6YU88</accession>
<keyword evidence="1" id="KW-0812">Transmembrane</keyword>
<reference evidence="3 4" key="1">
    <citation type="journal article" date="2010" name="PLoS ONE">
        <title>The Waddlia genome: a window into chlamydial biology.</title>
        <authorList>
            <person name="Bertelli C."/>
            <person name="Collyn F."/>
            <person name="Croxatto A."/>
            <person name="Ruckert C."/>
            <person name="Polkinghorne A."/>
            <person name="Kebbi-Beghdadi C."/>
            <person name="Goesmann A."/>
            <person name="Vaughan L."/>
            <person name="Greub G."/>
        </authorList>
    </citation>
    <scope>NUCLEOTIDE SEQUENCE [LARGE SCALE GENOMIC DNA]</scope>
    <source>
        <strain evidence="4">ATCC VR-1470 / WSU 86-1044</strain>
    </source>
</reference>
<dbReference type="Pfam" id="PF13519">
    <property type="entry name" value="VWA_2"/>
    <property type="match status" value="1"/>
</dbReference>
<protein>
    <submittedName>
        <fullName evidence="3">Putative membrane protein</fullName>
    </submittedName>
</protein>
<dbReference type="InterPro" id="IPR036465">
    <property type="entry name" value="vWFA_dom_sf"/>
</dbReference>